<evidence type="ECO:0000256" key="1">
    <source>
        <dbReference type="ARBA" id="ARBA00012493"/>
    </source>
</evidence>
<dbReference type="PANTHER" id="PTHR37984:SF5">
    <property type="entry name" value="PROTEIN NYNRIN-LIKE"/>
    <property type="match status" value="1"/>
</dbReference>
<proteinExistence type="predicted"/>
<gene>
    <name evidence="3" type="primary">Dgri\GH22324</name>
    <name evidence="3" type="ORF">Dgri_GH22324</name>
</gene>
<dbReference type="Gene3D" id="1.10.340.70">
    <property type="match status" value="1"/>
</dbReference>
<dbReference type="AlphaFoldDB" id="B4JYW6"/>
<dbReference type="PhylomeDB" id="B4JYW6"/>
<dbReference type="InParanoid" id="B4JYW6"/>
<accession>B4JYW6</accession>
<feature type="domain" description="Integrase zinc-binding" evidence="2">
    <location>
        <begin position="113"/>
        <end position="169"/>
    </location>
</feature>
<dbReference type="HOGENOM" id="CLU_000384_33_2_1"/>
<dbReference type="InterPro" id="IPR041588">
    <property type="entry name" value="Integrase_H2C2"/>
</dbReference>
<dbReference type="eggNOG" id="KOG0017">
    <property type="taxonomic scope" value="Eukaryota"/>
</dbReference>
<evidence type="ECO:0000313" key="3">
    <source>
        <dbReference type="EMBL" id="EDV98581.1"/>
    </source>
</evidence>
<dbReference type="OMA" id="YILNCEL"/>
<dbReference type="PANTHER" id="PTHR37984">
    <property type="entry name" value="PROTEIN CBG26694"/>
    <property type="match status" value="1"/>
</dbReference>
<dbReference type="STRING" id="7222.B4JYW6"/>
<evidence type="ECO:0000313" key="4">
    <source>
        <dbReference type="Proteomes" id="UP000001070"/>
    </source>
</evidence>
<dbReference type="Proteomes" id="UP000001070">
    <property type="component" value="Unassembled WGS sequence"/>
</dbReference>
<reference evidence="3 4" key="1">
    <citation type="journal article" date="2007" name="Nature">
        <title>Evolution of genes and genomes on the Drosophila phylogeny.</title>
        <authorList>
            <consortium name="Drosophila 12 Genomes Consortium"/>
            <person name="Clark A.G."/>
            <person name="Eisen M.B."/>
            <person name="Smith D.R."/>
            <person name="Bergman C.M."/>
            <person name="Oliver B."/>
            <person name="Markow T.A."/>
            <person name="Kaufman T.C."/>
            <person name="Kellis M."/>
            <person name="Gelbart W."/>
            <person name="Iyer V.N."/>
            <person name="Pollard D.A."/>
            <person name="Sackton T.B."/>
            <person name="Larracuente A.M."/>
            <person name="Singh N.D."/>
            <person name="Abad J.P."/>
            <person name="Abt D.N."/>
            <person name="Adryan B."/>
            <person name="Aguade M."/>
            <person name="Akashi H."/>
            <person name="Anderson W.W."/>
            <person name="Aquadro C.F."/>
            <person name="Ardell D.H."/>
            <person name="Arguello R."/>
            <person name="Artieri C.G."/>
            <person name="Barbash D.A."/>
            <person name="Barker D."/>
            <person name="Barsanti P."/>
            <person name="Batterham P."/>
            <person name="Batzoglou S."/>
            <person name="Begun D."/>
            <person name="Bhutkar A."/>
            <person name="Blanco E."/>
            <person name="Bosak S.A."/>
            <person name="Bradley R.K."/>
            <person name="Brand A.D."/>
            <person name="Brent M.R."/>
            <person name="Brooks A.N."/>
            <person name="Brown R.H."/>
            <person name="Butlin R.K."/>
            <person name="Caggese C."/>
            <person name="Calvi B.R."/>
            <person name="Bernardo de Carvalho A."/>
            <person name="Caspi A."/>
            <person name="Castrezana S."/>
            <person name="Celniker S.E."/>
            <person name="Chang J.L."/>
            <person name="Chapple C."/>
            <person name="Chatterji S."/>
            <person name="Chinwalla A."/>
            <person name="Civetta A."/>
            <person name="Clifton S.W."/>
            <person name="Comeron J.M."/>
            <person name="Costello J.C."/>
            <person name="Coyne J.A."/>
            <person name="Daub J."/>
            <person name="David R.G."/>
            <person name="Delcher A.L."/>
            <person name="Delehaunty K."/>
            <person name="Do C.B."/>
            <person name="Ebling H."/>
            <person name="Edwards K."/>
            <person name="Eickbush T."/>
            <person name="Evans J.D."/>
            <person name="Filipski A."/>
            <person name="Findeiss S."/>
            <person name="Freyhult E."/>
            <person name="Fulton L."/>
            <person name="Fulton R."/>
            <person name="Garcia A.C."/>
            <person name="Gardiner A."/>
            <person name="Garfield D.A."/>
            <person name="Garvin B.E."/>
            <person name="Gibson G."/>
            <person name="Gilbert D."/>
            <person name="Gnerre S."/>
            <person name="Godfrey J."/>
            <person name="Good R."/>
            <person name="Gotea V."/>
            <person name="Gravely B."/>
            <person name="Greenberg A.J."/>
            <person name="Griffiths-Jones S."/>
            <person name="Gross S."/>
            <person name="Guigo R."/>
            <person name="Gustafson E.A."/>
            <person name="Haerty W."/>
            <person name="Hahn M.W."/>
            <person name="Halligan D.L."/>
            <person name="Halpern A.L."/>
            <person name="Halter G.M."/>
            <person name="Han M.V."/>
            <person name="Heger A."/>
            <person name="Hillier L."/>
            <person name="Hinrichs A.S."/>
            <person name="Holmes I."/>
            <person name="Hoskins R.A."/>
            <person name="Hubisz M.J."/>
            <person name="Hultmark D."/>
            <person name="Huntley M.A."/>
            <person name="Jaffe D.B."/>
            <person name="Jagadeeshan S."/>
            <person name="Jeck W.R."/>
            <person name="Johnson J."/>
            <person name="Jones C.D."/>
            <person name="Jordan W.C."/>
            <person name="Karpen G.H."/>
            <person name="Kataoka E."/>
            <person name="Keightley P.D."/>
            <person name="Kheradpour P."/>
            <person name="Kirkness E.F."/>
            <person name="Koerich L.B."/>
            <person name="Kristiansen K."/>
            <person name="Kudrna D."/>
            <person name="Kulathinal R.J."/>
            <person name="Kumar S."/>
            <person name="Kwok R."/>
            <person name="Lander E."/>
            <person name="Langley C.H."/>
            <person name="Lapoint R."/>
            <person name="Lazzaro B.P."/>
            <person name="Lee S.J."/>
            <person name="Levesque L."/>
            <person name="Li R."/>
            <person name="Lin C.F."/>
            <person name="Lin M.F."/>
            <person name="Lindblad-Toh K."/>
            <person name="Llopart A."/>
            <person name="Long M."/>
            <person name="Low L."/>
            <person name="Lozovsky E."/>
            <person name="Lu J."/>
            <person name="Luo M."/>
            <person name="Machado C.A."/>
            <person name="Makalowski W."/>
            <person name="Marzo M."/>
            <person name="Matsuda M."/>
            <person name="Matzkin L."/>
            <person name="McAllister B."/>
            <person name="McBride C.S."/>
            <person name="McKernan B."/>
            <person name="McKernan K."/>
            <person name="Mendez-Lago M."/>
            <person name="Minx P."/>
            <person name="Mollenhauer M.U."/>
            <person name="Montooth K."/>
            <person name="Mount S.M."/>
            <person name="Mu X."/>
            <person name="Myers E."/>
            <person name="Negre B."/>
            <person name="Newfeld S."/>
            <person name="Nielsen R."/>
            <person name="Noor M.A."/>
            <person name="O'Grady P."/>
            <person name="Pachter L."/>
            <person name="Papaceit M."/>
            <person name="Parisi M.J."/>
            <person name="Parisi M."/>
            <person name="Parts L."/>
            <person name="Pedersen J.S."/>
            <person name="Pesole G."/>
            <person name="Phillippy A.M."/>
            <person name="Ponting C.P."/>
            <person name="Pop M."/>
            <person name="Porcelli D."/>
            <person name="Powell J.R."/>
            <person name="Prohaska S."/>
            <person name="Pruitt K."/>
            <person name="Puig M."/>
            <person name="Quesneville H."/>
            <person name="Ram K.R."/>
            <person name="Rand D."/>
            <person name="Rasmussen M.D."/>
            <person name="Reed L.K."/>
            <person name="Reenan R."/>
            <person name="Reily A."/>
            <person name="Remington K.A."/>
            <person name="Rieger T.T."/>
            <person name="Ritchie M.G."/>
            <person name="Robin C."/>
            <person name="Rogers Y.H."/>
            <person name="Rohde C."/>
            <person name="Rozas J."/>
            <person name="Rubenfield M.J."/>
            <person name="Ruiz A."/>
            <person name="Russo S."/>
            <person name="Salzberg S.L."/>
            <person name="Sanchez-Gracia A."/>
            <person name="Saranga D.J."/>
            <person name="Sato H."/>
            <person name="Schaeffer S.W."/>
            <person name="Schatz M.C."/>
            <person name="Schlenke T."/>
            <person name="Schwartz R."/>
            <person name="Segarra C."/>
            <person name="Singh R.S."/>
            <person name="Sirot L."/>
            <person name="Sirota M."/>
            <person name="Sisneros N.B."/>
            <person name="Smith C.D."/>
            <person name="Smith T.F."/>
            <person name="Spieth J."/>
            <person name="Stage D.E."/>
            <person name="Stark A."/>
            <person name="Stephan W."/>
            <person name="Strausberg R.L."/>
            <person name="Strempel S."/>
            <person name="Sturgill D."/>
            <person name="Sutton G."/>
            <person name="Sutton G.G."/>
            <person name="Tao W."/>
            <person name="Teichmann S."/>
            <person name="Tobari Y.N."/>
            <person name="Tomimura Y."/>
            <person name="Tsolas J.M."/>
            <person name="Valente V.L."/>
            <person name="Venter E."/>
            <person name="Venter J.C."/>
            <person name="Vicario S."/>
            <person name="Vieira F.G."/>
            <person name="Vilella A.J."/>
            <person name="Villasante A."/>
            <person name="Walenz B."/>
            <person name="Wang J."/>
            <person name="Wasserman M."/>
            <person name="Watts T."/>
            <person name="Wilson D."/>
            <person name="Wilson R.K."/>
            <person name="Wing R.A."/>
            <person name="Wolfner M.F."/>
            <person name="Wong A."/>
            <person name="Wong G.K."/>
            <person name="Wu C.I."/>
            <person name="Wu G."/>
            <person name="Yamamoto D."/>
            <person name="Yang H.P."/>
            <person name="Yang S.P."/>
            <person name="Yorke J.A."/>
            <person name="Yoshida K."/>
            <person name="Zdobnov E."/>
            <person name="Zhang P."/>
            <person name="Zhang Y."/>
            <person name="Zimin A.V."/>
            <person name="Baldwin J."/>
            <person name="Abdouelleil A."/>
            <person name="Abdulkadir J."/>
            <person name="Abebe A."/>
            <person name="Abera B."/>
            <person name="Abreu J."/>
            <person name="Acer S.C."/>
            <person name="Aftuck L."/>
            <person name="Alexander A."/>
            <person name="An P."/>
            <person name="Anderson E."/>
            <person name="Anderson S."/>
            <person name="Arachi H."/>
            <person name="Azer M."/>
            <person name="Bachantsang P."/>
            <person name="Barry A."/>
            <person name="Bayul T."/>
            <person name="Berlin A."/>
            <person name="Bessette D."/>
            <person name="Bloom T."/>
            <person name="Blye J."/>
            <person name="Boguslavskiy L."/>
            <person name="Bonnet C."/>
            <person name="Boukhgalter B."/>
            <person name="Bourzgui I."/>
            <person name="Brown A."/>
            <person name="Cahill P."/>
            <person name="Channer S."/>
            <person name="Cheshatsang Y."/>
            <person name="Chuda L."/>
            <person name="Citroen M."/>
            <person name="Collymore A."/>
            <person name="Cooke P."/>
            <person name="Costello M."/>
            <person name="D'Aco K."/>
            <person name="Daza R."/>
            <person name="De Haan G."/>
            <person name="DeGray S."/>
            <person name="DeMaso C."/>
            <person name="Dhargay N."/>
            <person name="Dooley K."/>
            <person name="Dooley E."/>
            <person name="Doricent M."/>
            <person name="Dorje P."/>
            <person name="Dorjee K."/>
            <person name="Dupes A."/>
            <person name="Elong R."/>
            <person name="Falk J."/>
            <person name="Farina A."/>
            <person name="Faro S."/>
            <person name="Ferguson D."/>
            <person name="Fisher S."/>
            <person name="Foley C.D."/>
            <person name="Franke A."/>
            <person name="Friedrich D."/>
            <person name="Gadbois L."/>
            <person name="Gearin G."/>
            <person name="Gearin C.R."/>
            <person name="Giannoukos G."/>
            <person name="Goode T."/>
            <person name="Graham J."/>
            <person name="Grandbois E."/>
            <person name="Grewal S."/>
            <person name="Gyaltsen K."/>
            <person name="Hafez N."/>
            <person name="Hagos B."/>
            <person name="Hall J."/>
            <person name="Henson C."/>
            <person name="Hollinger A."/>
            <person name="Honan T."/>
            <person name="Huard M.D."/>
            <person name="Hughes L."/>
            <person name="Hurhula B."/>
            <person name="Husby M.E."/>
            <person name="Kamat A."/>
            <person name="Kanga B."/>
            <person name="Kashin S."/>
            <person name="Khazanovich D."/>
            <person name="Kisner P."/>
            <person name="Lance K."/>
            <person name="Lara M."/>
            <person name="Lee W."/>
            <person name="Lennon N."/>
            <person name="Letendre F."/>
            <person name="LeVine R."/>
            <person name="Lipovsky A."/>
            <person name="Liu X."/>
            <person name="Liu J."/>
            <person name="Liu S."/>
            <person name="Lokyitsang T."/>
            <person name="Lokyitsang Y."/>
            <person name="Lubonja R."/>
            <person name="Lui A."/>
            <person name="MacDonald P."/>
            <person name="Magnisalis V."/>
            <person name="Maru K."/>
            <person name="Matthews C."/>
            <person name="McCusker W."/>
            <person name="McDonough S."/>
            <person name="Mehta T."/>
            <person name="Meldrim J."/>
            <person name="Meneus L."/>
            <person name="Mihai O."/>
            <person name="Mihalev A."/>
            <person name="Mihova T."/>
            <person name="Mittelman R."/>
            <person name="Mlenga V."/>
            <person name="Montmayeur A."/>
            <person name="Mulrain L."/>
            <person name="Navidi A."/>
            <person name="Naylor J."/>
            <person name="Negash T."/>
            <person name="Nguyen T."/>
            <person name="Nguyen N."/>
            <person name="Nicol R."/>
            <person name="Norbu C."/>
            <person name="Norbu N."/>
            <person name="Novod N."/>
            <person name="O'Neill B."/>
            <person name="Osman S."/>
            <person name="Markiewicz E."/>
            <person name="Oyono O.L."/>
            <person name="Patti C."/>
            <person name="Phunkhang P."/>
            <person name="Pierre F."/>
            <person name="Priest M."/>
            <person name="Raghuraman S."/>
            <person name="Rege F."/>
            <person name="Reyes R."/>
            <person name="Rise C."/>
            <person name="Rogov P."/>
            <person name="Ross K."/>
            <person name="Ryan E."/>
            <person name="Settipalli S."/>
            <person name="Shea T."/>
            <person name="Sherpa N."/>
            <person name="Shi L."/>
            <person name="Shih D."/>
            <person name="Sparrow T."/>
            <person name="Spaulding J."/>
            <person name="Stalker J."/>
            <person name="Stange-Thomann N."/>
            <person name="Stavropoulos S."/>
            <person name="Stone C."/>
            <person name="Strader C."/>
            <person name="Tesfaye S."/>
            <person name="Thomson T."/>
            <person name="Thoulutsang Y."/>
            <person name="Thoulutsang D."/>
            <person name="Topham K."/>
            <person name="Topping I."/>
            <person name="Tsamla T."/>
            <person name="Vassiliev H."/>
            <person name="Vo A."/>
            <person name="Wangchuk T."/>
            <person name="Wangdi T."/>
            <person name="Weiand M."/>
            <person name="Wilkinson J."/>
            <person name="Wilson A."/>
            <person name="Yadav S."/>
            <person name="Young G."/>
            <person name="Yu Q."/>
            <person name="Zembek L."/>
            <person name="Zhong D."/>
            <person name="Zimmer A."/>
            <person name="Zwirko Z."/>
            <person name="Jaffe D.B."/>
            <person name="Alvarez P."/>
            <person name="Brockman W."/>
            <person name="Butler J."/>
            <person name="Chin C."/>
            <person name="Gnerre S."/>
            <person name="Grabherr M."/>
            <person name="Kleber M."/>
            <person name="Mauceli E."/>
            <person name="MacCallum I."/>
        </authorList>
    </citation>
    <scope>NUCLEOTIDE SEQUENCE [LARGE SCALE GENOMIC DNA]</scope>
    <source>
        <strain evidence="4">Tucson 15287-2541.00</strain>
    </source>
</reference>
<name>B4JYW6_DROGR</name>
<keyword evidence="4" id="KW-1185">Reference proteome</keyword>
<dbReference type="FunFam" id="1.10.340.70:FF:000001">
    <property type="entry name" value="Retrovirus-related Pol polyprotein from transposon gypsy-like Protein"/>
    <property type="match status" value="1"/>
</dbReference>
<dbReference type="EMBL" id="CH916378">
    <property type="protein sequence ID" value="EDV98581.1"/>
    <property type="molecule type" value="Genomic_DNA"/>
</dbReference>
<dbReference type="Pfam" id="PF17921">
    <property type="entry name" value="Integrase_H2C2"/>
    <property type="match status" value="1"/>
</dbReference>
<sequence>MSMKDLSGRLARWSLQLQGYDFCIEHRKGTDNVVADTLSRSVEEIGFEPEQLLGFTTTEFESEEYLTLIEHVRKNQDQLPDTKIEGDLLFKRTEFVRPEDELEGTIWKLWVTNTLTAGLIEKAHLDETAVHGGIFKTLENLRRHFYWPGMAVQVKVWLKQCRTCKECKTPKFGMQMGLGNAVVTERPFQKLYIDSGEISKI</sequence>
<organism evidence="4">
    <name type="scientific">Drosophila grimshawi</name>
    <name type="common">Hawaiian fruit fly</name>
    <name type="synonym">Idiomyia grimshawi</name>
    <dbReference type="NCBI Taxonomy" id="7222"/>
    <lineage>
        <taxon>Eukaryota</taxon>
        <taxon>Metazoa</taxon>
        <taxon>Ecdysozoa</taxon>
        <taxon>Arthropoda</taxon>
        <taxon>Hexapoda</taxon>
        <taxon>Insecta</taxon>
        <taxon>Pterygota</taxon>
        <taxon>Neoptera</taxon>
        <taxon>Endopterygota</taxon>
        <taxon>Diptera</taxon>
        <taxon>Brachycera</taxon>
        <taxon>Muscomorpha</taxon>
        <taxon>Ephydroidea</taxon>
        <taxon>Drosophilidae</taxon>
        <taxon>Drosophila</taxon>
        <taxon>Hawaiian Drosophila</taxon>
    </lineage>
</organism>
<dbReference type="InterPro" id="IPR050951">
    <property type="entry name" value="Retrovirus_Pol_polyprotein"/>
</dbReference>
<dbReference type="EC" id="2.7.7.49" evidence="1"/>
<dbReference type="GO" id="GO:0003964">
    <property type="term" value="F:RNA-directed DNA polymerase activity"/>
    <property type="evidence" value="ECO:0007669"/>
    <property type="project" value="UniProtKB-EC"/>
</dbReference>
<protein>
    <recommendedName>
        <fullName evidence="1">RNA-directed DNA polymerase</fullName>
        <ecNumber evidence="1">2.7.7.49</ecNumber>
    </recommendedName>
</protein>
<evidence type="ECO:0000259" key="2">
    <source>
        <dbReference type="Pfam" id="PF17921"/>
    </source>
</evidence>